<dbReference type="Gene3D" id="2.40.50.140">
    <property type="entry name" value="Nucleic acid-binding proteins"/>
    <property type="match status" value="1"/>
</dbReference>
<dbReference type="GO" id="GO:0005524">
    <property type="term" value="F:ATP binding"/>
    <property type="evidence" value="ECO:0007669"/>
    <property type="project" value="UniProtKB-KW"/>
</dbReference>
<evidence type="ECO:0000313" key="8">
    <source>
        <dbReference type="EMBL" id="KAJ2904539.1"/>
    </source>
</evidence>
<keyword evidence="3" id="KW-0067">ATP-binding</keyword>
<dbReference type="PANTHER" id="PTHR42918:SF5">
    <property type="entry name" value="LYSINE--TRNA LIGASE, MITOCHONDRIAL"/>
    <property type="match status" value="1"/>
</dbReference>
<dbReference type="Gene3D" id="3.30.930.10">
    <property type="entry name" value="Bira Bifunctional Protein, Domain 2"/>
    <property type="match status" value="1"/>
</dbReference>
<dbReference type="PANTHER" id="PTHR42918">
    <property type="entry name" value="LYSYL-TRNA SYNTHETASE"/>
    <property type="match status" value="1"/>
</dbReference>
<dbReference type="CDD" id="cd04322">
    <property type="entry name" value="LysRS_N"/>
    <property type="match status" value="1"/>
</dbReference>
<accession>A0AAD5RVE5</accession>
<evidence type="ECO:0000259" key="7">
    <source>
        <dbReference type="PROSITE" id="PS50862"/>
    </source>
</evidence>
<protein>
    <recommendedName>
        <fullName evidence="5">Lysyl-tRNA synthetase</fullName>
    </recommendedName>
</protein>
<proteinExistence type="predicted"/>
<name>A0AAD5RVE5_9PEZI</name>
<evidence type="ECO:0000256" key="4">
    <source>
        <dbReference type="ARBA" id="ARBA00023146"/>
    </source>
</evidence>
<gene>
    <name evidence="8" type="ORF">MKZ38_007871</name>
</gene>
<dbReference type="InterPro" id="IPR006195">
    <property type="entry name" value="aa-tRNA-synth_II"/>
</dbReference>
<dbReference type="EMBL" id="JAKWBI020000051">
    <property type="protein sequence ID" value="KAJ2904539.1"/>
    <property type="molecule type" value="Genomic_DNA"/>
</dbReference>
<dbReference type="Pfam" id="PF00152">
    <property type="entry name" value="tRNA-synt_2"/>
    <property type="match status" value="2"/>
</dbReference>
<evidence type="ECO:0000256" key="6">
    <source>
        <dbReference type="SAM" id="MobiDB-lite"/>
    </source>
</evidence>
<dbReference type="InterPro" id="IPR044136">
    <property type="entry name" value="Lys-tRNA-ligase_II_N"/>
</dbReference>
<dbReference type="InterPro" id="IPR012340">
    <property type="entry name" value="NA-bd_OB-fold"/>
</dbReference>
<dbReference type="InterPro" id="IPR004365">
    <property type="entry name" value="NA-bd_OB_tRNA"/>
</dbReference>
<dbReference type="GO" id="GO:0000049">
    <property type="term" value="F:tRNA binding"/>
    <property type="evidence" value="ECO:0007669"/>
    <property type="project" value="TreeGrafter"/>
</dbReference>
<dbReference type="InterPro" id="IPR018149">
    <property type="entry name" value="Lys-tRNA-synth_II_C"/>
</dbReference>
<feature type="domain" description="Aminoacyl-transfer RNA synthetases class-II family profile" evidence="7">
    <location>
        <begin position="213"/>
        <end position="616"/>
    </location>
</feature>
<comment type="caution">
    <text evidence="8">The sequence shown here is derived from an EMBL/GenBank/DDBJ whole genome shotgun (WGS) entry which is preliminary data.</text>
</comment>
<evidence type="ECO:0000313" key="9">
    <source>
        <dbReference type="Proteomes" id="UP001201980"/>
    </source>
</evidence>
<dbReference type="Pfam" id="PF01336">
    <property type="entry name" value="tRNA_anti-codon"/>
    <property type="match status" value="1"/>
</dbReference>
<feature type="region of interest" description="Disordered" evidence="6">
    <location>
        <begin position="534"/>
        <end position="573"/>
    </location>
</feature>
<dbReference type="AlphaFoldDB" id="A0AAD5RVE5"/>
<keyword evidence="1" id="KW-0436">Ligase</keyword>
<evidence type="ECO:0000256" key="5">
    <source>
        <dbReference type="ARBA" id="ARBA00030563"/>
    </source>
</evidence>
<feature type="compositionally biased region" description="Basic and acidic residues" evidence="6">
    <location>
        <begin position="564"/>
        <end position="573"/>
    </location>
</feature>
<sequence>MVPDGNRTDPLSTEGQVAHFNKLGAGVRERIDQLRQAQALKYPRMKRASKEKPWMSVPDFEANYGPARFSNDAFTAGDLGKEIITLGGRVRSIRRVGSKLAFIDVTYDFGLAQIMVDWKSTLPSLLPEGIDEKQHLASFKNVMKLMKRGDIISVTGFPRKTEKTGAVCLSAAEIPEILSPSITALPDTISEGRMRNRHLDLLVNKSSWGPLLLRSHIVSILRKVFEDTKFLEVSTPILASNASGAVATPFETSHRSSSSNNKSLALRIAPELWLKRLVVSGFERIYELGPAFRDEGMDLSHNPEFTMCEFYMAYATLDELIEWTENMLGVLARELPSMRGLPEGQPDGKFVGAIVNARRGDGKEKRIEFPRVEFLPTLEDKLGIRFKDLEMHLPSGKERLVQTLVEANALDASEIRTATAKEEEGEGGAVSKLFDLLAEKYLETHHKDVPFFLTHQPAFMSPLSKWFVCPRTGVAVAARAELFYNGMELANMYEEENCPFEQRRKFLGQKKGGGGEEEDLGAWGWRGDVGFAATTSAAPSPPPAVGGNGGGSDGENAGAVDGGGEAKAEGKAEGHIDEQYVETLLAGMPPTGGWGCGVDRLVMLFSGRERIADTLPFGNLKNVRAYADRSRKLARGEV</sequence>
<organism evidence="8 9">
    <name type="scientific">Zalerion maritima</name>
    <dbReference type="NCBI Taxonomy" id="339359"/>
    <lineage>
        <taxon>Eukaryota</taxon>
        <taxon>Fungi</taxon>
        <taxon>Dikarya</taxon>
        <taxon>Ascomycota</taxon>
        <taxon>Pezizomycotina</taxon>
        <taxon>Sordariomycetes</taxon>
        <taxon>Lulworthiomycetidae</taxon>
        <taxon>Lulworthiales</taxon>
        <taxon>Lulworthiaceae</taxon>
        <taxon>Zalerion</taxon>
    </lineage>
</organism>
<evidence type="ECO:0000256" key="2">
    <source>
        <dbReference type="ARBA" id="ARBA00022741"/>
    </source>
</evidence>
<dbReference type="SUPFAM" id="SSF55681">
    <property type="entry name" value="Class II aaRS and biotin synthetases"/>
    <property type="match status" value="1"/>
</dbReference>
<dbReference type="GO" id="GO:0004824">
    <property type="term" value="F:lysine-tRNA ligase activity"/>
    <property type="evidence" value="ECO:0007669"/>
    <property type="project" value="InterPro"/>
</dbReference>
<keyword evidence="4" id="KW-0030">Aminoacyl-tRNA synthetase</keyword>
<dbReference type="GO" id="GO:0070154">
    <property type="term" value="P:mitochondrial lysyl-tRNA aminoacylation"/>
    <property type="evidence" value="ECO:0007669"/>
    <property type="project" value="TreeGrafter"/>
</dbReference>
<dbReference type="InterPro" id="IPR045864">
    <property type="entry name" value="aa-tRNA-synth_II/BPL/LPL"/>
</dbReference>
<dbReference type="InterPro" id="IPR004364">
    <property type="entry name" value="Aa-tRNA-synt_II"/>
</dbReference>
<dbReference type="SUPFAM" id="SSF50249">
    <property type="entry name" value="Nucleic acid-binding proteins"/>
    <property type="match status" value="1"/>
</dbReference>
<keyword evidence="2" id="KW-0547">Nucleotide-binding</keyword>
<reference evidence="8" key="1">
    <citation type="submission" date="2022-07" db="EMBL/GenBank/DDBJ databases">
        <title>Draft genome sequence of Zalerion maritima ATCC 34329, a (micro)plastics degrading marine fungus.</title>
        <authorList>
            <person name="Paco A."/>
            <person name="Goncalves M.F.M."/>
            <person name="Rocha-Santos T.A.P."/>
            <person name="Alves A."/>
        </authorList>
    </citation>
    <scope>NUCLEOTIDE SEQUENCE</scope>
    <source>
        <strain evidence="8">ATCC 34329</strain>
    </source>
</reference>
<evidence type="ECO:0000256" key="3">
    <source>
        <dbReference type="ARBA" id="ARBA00022840"/>
    </source>
</evidence>
<dbReference type="GO" id="GO:0005739">
    <property type="term" value="C:mitochondrion"/>
    <property type="evidence" value="ECO:0007669"/>
    <property type="project" value="TreeGrafter"/>
</dbReference>
<evidence type="ECO:0000256" key="1">
    <source>
        <dbReference type="ARBA" id="ARBA00022598"/>
    </source>
</evidence>
<dbReference type="PRINTS" id="PR00982">
    <property type="entry name" value="TRNASYNTHLYS"/>
</dbReference>
<keyword evidence="9" id="KW-1185">Reference proteome</keyword>
<dbReference type="Proteomes" id="UP001201980">
    <property type="component" value="Unassembled WGS sequence"/>
</dbReference>
<dbReference type="PROSITE" id="PS50862">
    <property type="entry name" value="AA_TRNA_LIGASE_II"/>
    <property type="match status" value="1"/>
</dbReference>